<name>A0A3D9C4U5_9FLAO</name>
<evidence type="ECO:0000313" key="1">
    <source>
        <dbReference type="EMBL" id="REC60501.1"/>
    </source>
</evidence>
<accession>A0A3D9C4U5</accession>
<dbReference type="AlphaFoldDB" id="A0A3D9C4U5"/>
<evidence type="ECO:0000313" key="2">
    <source>
        <dbReference type="Proteomes" id="UP000256686"/>
    </source>
</evidence>
<dbReference type="EMBL" id="QNVT01000024">
    <property type="protein sequence ID" value="REC60501.1"/>
    <property type="molecule type" value="Genomic_DNA"/>
</dbReference>
<organism evidence="1 2">
    <name type="scientific">Chryseobacterium pennae</name>
    <dbReference type="NCBI Taxonomy" id="2258962"/>
    <lineage>
        <taxon>Bacteria</taxon>
        <taxon>Pseudomonadati</taxon>
        <taxon>Bacteroidota</taxon>
        <taxon>Flavobacteriia</taxon>
        <taxon>Flavobacteriales</taxon>
        <taxon>Weeksellaceae</taxon>
        <taxon>Chryseobacterium group</taxon>
        <taxon>Chryseobacterium</taxon>
    </lineage>
</organism>
<reference evidence="2" key="1">
    <citation type="submission" date="2018-06" db="EMBL/GenBank/DDBJ databases">
        <authorList>
            <person name="Lum Nde A."/>
            <person name="Hugo C."/>
        </authorList>
    </citation>
    <scope>NUCLEOTIDE SEQUENCE [LARGE SCALE GENOMIC DNA]</scope>
    <source>
        <strain evidence="2">1_F178</strain>
    </source>
</reference>
<dbReference type="Proteomes" id="UP000256686">
    <property type="component" value="Unassembled WGS sequence"/>
</dbReference>
<sequence length="80" mass="9032">MKKLAIKTQNKAGNEPKYKENLGLVSIFINSEAWISIDLFEGFGDSYKQREIEEIVISDNGNIVFKGSFGELIQILKPIL</sequence>
<keyword evidence="2" id="KW-1185">Reference proteome</keyword>
<dbReference type="RefSeq" id="WP_115972663.1">
    <property type="nucleotide sequence ID" value="NZ_QNVT01000024.1"/>
</dbReference>
<comment type="caution">
    <text evidence="1">The sequence shown here is derived from an EMBL/GenBank/DDBJ whole genome shotgun (WGS) entry which is preliminary data.</text>
</comment>
<gene>
    <name evidence="1" type="ORF">DRF65_20780</name>
</gene>
<protein>
    <submittedName>
        <fullName evidence="1">Uncharacterized protein</fullName>
    </submittedName>
</protein>
<proteinExistence type="predicted"/>